<evidence type="ECO:0000313" key="3">
    <source>
        <dbReference type="Proteomes" id="UP001185028"/>
    </source>
</evidence>
<protein>
    <submittedName>
        <fullName evidence="2">UDP-4-amino-4, 6-dideoxy-N-acetyl-beta-L-altrosamine transaminase</fullName>
    </submittedName>
</protein>
<keyword evidence="1" id="KW-0663">Pyridoxal phosphate</keyword>
<dbReference type="Proteomes" id="UP001185028">
    <property type="component" value="Unassembled WGS sequence"/>
</dbReference>
<dbReference type="PIRSF" id="PIRSF000390">
    <property type="entry name" value="PLP_StrS"/>
    <property type="match status" value="1"/>
</dbReference>
<comment type="caution">
    <text evidence="2">The sequence shown here is derived from an EMBL/GenBank/DDBJ whole genome shotgun (WGS) entry which is preliminary data.</text>
</comment>
<gene>
    <name evidence="2" type="ORF">JOC58_000486</name>
</gene>
<dbReference type="Gene3D" id="3.40.640.10">
    <property type="entry name" value="Type I PLP-dependent aspartate aminotransferase-like (Major domain)"/>
    <property type="match status" value="1"/>
</dbReference>
<evidence type="ECO:0000256" key="1">
    <source>
        <dbReference type="RuleBase" id="RU004508"/>
    </source>
</evidence>
<dbReference type="InterPro" id="IPR015421">
    <property type="entry name" value="PyrdxlP-dep_Trfase_major"/>
</dbReference>
<dbReference type="Gene3D" id="3.90.1150.10">
    <property type="entry name" value="Aspartate Aminotransferase, domain 1"/>
    <property type="match status" value="1"/>
</dbReference>
<dbReference type="InterPro" id="IPR015422">
    <property type="entry name" value="PyrdxlP-dep_Trfase_small"/>
</dbReference>
<reference evidence="2 3" key="1">
    <citation type="submission" date="2023-07" db="EMBL/GenBank/DDBJ databases">
        <title>Genomic Encyclopedia of Type Strains, Phase IV (KMG-IV): sequencing the most valuable type-strain genomes for metagenomic binning, comparative biology and taxonomic classification.</title>
        <authorList>
            <person name="Goeker M."/>
        </authorList>
    </citation>
    <scope>NUCLEOTIDE SEQUENCE [LARGE SCALE GENOMIC DNA]</scope>
    <source>
        <strain evidence="2 3">DSM 22170</strain>
    </source>
</reference>
<dbReference type="PANTHER" id="PTHR30244">
    <property type="entry name" value="TRANSAMINASE"/>
    <property type="match status" value="1"/>
</dbReference>
<evidence type="ECO:0000313" key="2">
    <source>
        <dbReference type="EMBL" id="MDR6242602.1"/>
    </source>
</evidence>
<accession>A0ABU1IVA5</accession>
<keyword evidence="3" id="KW-1185">Reference proteome</keyword>
<dbReference type="EMBL" id="JAVDQH010000002">
    <property type="protein sequence ID" value="MDR6242602.1"/>
    <property type="molecule type" value="Genomic_DNA"/>
</dbReference>
<dbReference type="InterPro" id="IPR020026">
    <property type="entry name" value="PseC"/>
</dbReference>
<dbReference type="SUPFAM" id="SSF53383">
    <property type="entry name" value="PLP-dependent transferases"/>
    <property type="match status" value="1"/>
</dbReference>
<sequence>MDHSHDAPASLKRDAMLPYGQQWLDDADIEAVVNVLRGDFITQGPSILAFEQKVADYAGTTYAVAFTNGTAALHGACFAANIGPGDEVITTPLTFIASSNCVLYQGGTPVFVDVDPHTYNIDPDHIEQHINEKTRAIIGVDFTGQPIQADRIKQLADTHNLVFIEDAAHSLGAEYKGIKIGKWAHMTMFSFHPVKHVTSGEGGIIVTDDEHYYRKLLHFRNHGMTRDPAELQRNDGPWYYEMQSLGYNYRMTDLQAALGASQMDKLDSFIERRRAIVEQYNHELAGLEGVVLPYQAPEAHSSWHLYVIRWEPEYFSVSRRELFEQFRAMNIGVNVHYIPVYLQPYYQEKGYRQGLCPVAEHYYDTCITLPLFPKMTDEDVKDVCNIVRSVYEQNRINR</sequence>
<comment type="similarity">
    <text evidence="1">Belongs to the DegT/DnrJ/EryC1 family.</text>
</comment>
<dbReference type="InterPro" id="IPR000653">
    <property type="entry name" value="DegT/StrS_aminotransferase"/>
</dbReference>
<dbReference type="NCBIfam" id="TIGR03588">
    <property type="entry name" value="PseC"/>
    <property type="match status" value="1"/>
</dbReference>
<dbReference type="Pfam" id="PF01041">
    <property type="entry name" value="DegT_DnrJ_EryC1"/>
    <property type="match status" value="1"/>
</dbReference>
<organism evidence="2 3">
    <name type="scientific">Paenibacillus hunanensis</name>
    <dbReference type="NCBI Taxonomy" id="539262"/>
    <lineage>
        <taxon>Bacteria</taxon>
        <taxon>Bacillati</taxon>
        <taxon>Bacillota</taxon>
        <taxon>Bacilli</taxon>
        <taxon>Bacillales</taxon>
        <taxon>Paenibacillaceae</taxon>
        <taxon>Paenibacillus</taxon>
    </lineage>
</organism>
<name>A0ABU1IVA5_9BACL</name>
<dbReference type="RefSeq" id="WP_188774117.1">
    <property type="nucleotide sequence ID" value="NZ_BMMB01000002.1"/>
</dbReference>
<dbReference type="InterPro" id="IPR015424">
    <property type="entry name" value="PyrdxlP-dep_Trfase"/>
</dbReference>
<dbReference type="PANTHER" id="PTHR30244:SF34">
    <property type="entry name" value="DTDP-4-AMINO-4,6-DIDEOXYGALACTOSE TRANSAMINASE"/>
    <property type="match status" value="1"/>
</dbReference>
<dbReference type="CDD" id="cd00616">
    <property type="entry name" value="AHBA_syn"/>
    <property type="match status" value="1"/>
</dbReference>
<proteinExistence type="inferred from homology"/>